<dbReference type="EMBL" id="ATLV01024235">
    <property type="status" value="NOT_ANNOTATED_CDS"/>
    <property type="molecule type" value="Genomic_DNA"/>
</dbReference>
<keyword evidence="5" id="KW-1185">Reference proteome</keyword>
<dbReference type="EMBL" id="KE525350">
    <property type="protein sequence ID" value="KFB51051.1"/>
    <property type="molecule type" value="Genomic_DNA"/>
</dbReference>
<organism evidence="3">
    <name type="scientific">Anopheles sinensis</name>
    <name type="common">Mosquito</name>
    <dbReference type="NCBI Taxonomy" id="74873"/>
    <lineage>
        <taxon>Eukaryota</taxon>
        <taxon>Metazoa</taxon>
        <taxon>Ecdysozoa</taxon>
        <taxon>Arthropoda</taxon>
        <taxon>Hexapoda</taxon>
        <taxon>Insecta</taxon>
        <taxon>Pterygota</taxon>
        <taxon>Neoptera</taxon>
        <taxon>Endopterygota</taxon>
        <taxon>Diptera</taxon>
        <taxon>Nematocera</taxon>
        <taxon>Culicoidea</taxon>
        <taxon>Culicidae</taxon>
        <taxon>Anophelinae</taxon>
        <taxon>Anopheles</taxon>
    </lineage>
</organism>
<sequence>MDKNNLTTLPRNLMKCPQLESLDLGMNQLTRLDLSSLRNTKGLIQLDVYGNRITTVLASSPIKLDALRSLRIDNNDLVQVNFTGCDFPTIQEISLTENKLTNVPPNVFKQFPSAVVNLARNSIPCDKLVTFKNQLTERKLQVAFPRTVQKCQIRETKVELNNETVVCCNI</sequence>
<dbReference type="VEuPathDB" id="VectorBase:ASIC019104"/>
<evidence type="ECO:0000256" key="1">
    <source>
        <dbReference type="ARBA" id="ARBA00022614"/>
    </source>
</evidence>
<dbReference type="PROSITE" id="PS51450">
    <property type="entry name" value="LRR"/>
    <property type="match status" value="1"/>
</dbReference>
<evidence type="ECO:0000313" key="4">
    <source>
        <dbReference type="EnsemblMetazoa" id="ASIC019104-PA"/>
    </source>
</evidence>
<dbReference type="AlphaFoldDB" id="A0A084WLF7"/>
<accession>A0A084WLF7</accession>
<dbReference type="Gene3D" id="3.80.10.10">
    <property type="entry name" value="Ribonuclease Inhibitor"/>
    <property type="match status" value="1"/>
</dbReference>
<evidence type="ECO:0000256" key="2">
    <source>
        <dbReference type="ARBA" id="ARBA00022737"/>
    </source>
</evidence>
<dbReference type="InterPro" id="IPR001611">
    <property type="entry name" value="Leu-rich_rpt"/>
</dbReference>
<proteinExistence type="predicted"/>
<dbReference type="VEuPathDB" id="VectorBase:ASIS016808"/>
<dbReference type="OrthoDB" id="7733317at2759"/>
<gene>
    <name evidence="3" type="ORF">ZHAS_00019104</name>
</gene>
<reference evidence="3 5" key="1">
    <citation type="journal article" date="2014" name="BMC Genomics">
        <title>Genome sequence of Anopheles sinensis provides insight into genetics basis of mosquito competence for malaria parasites.</title>
        <authorList>
            <person name="Zhou D."/>
            <person name="Zhang D."/>
            <person name="Ding G."/>
            <person name="Shi L."/>
            <person name="Hou Q."/>
            <person name="Ye Y."/>
            <person name="Xu Y."/>
            <person name="Zhou H."/>
            <person name="Xiong C."/>
            <person name="Li S."/>
            <person name="Yu J."/>
            <person name="Hong S."/>
            <person name="Yu X."/>
            <person name="Zou P."/>
            <person name="Chen C."/>
            <person name="Chang X."/>
            <person name="Wang W."/>
            <person name="Lv Y."/>
            <person name="Sun Y."/>
            <person name="Ma L."/>
            <person name="Shen B."/>
            <person name="Zhu C."/>
        </authorList>
    </citation>
    <scope>NUCLEOTIDE SEQUENCE [LARGE SCALE GENOMIC DNA]</scope>
</reference>
<keyword evidence="1" id="KW-0433">Leucine-rich repeat</keyword>
<dbReference type="Proteomes" id="UP000030765">
    <property type="component" value="Unassembled WGS sequence"/>
</dbReference>
<keyword evidence="2" id="KW-0677">Repeat</keyword>
<dbReference type="PANTHER" id="PTHR24366:SF96">
    <property type="entry name" value="LEUCINE RICH REPEAT CONTAINING 53"/>
    <property type="match status" value="1"/>
</dbReference>
<protein>
    <submittedName>
        <fullName evidence="3">AGAP007471-PA-like protein</fullName>
    </submittedName>
</protein>
<evidence type="ECO:0000313" key="5">
    <source>
        <dbReference type="Proteomes" id="UP000030765"/>
    </source>
</evidence>
<dbReference type="STRING" id="74873.A0A084WLF7"/>
<reference evidence="4" key="2">
    <citation type="submission" date="2020-05" db="UniProtKB">
        <authorList>
            <consortium name="EnsemblMetazoa"/>
        </authorList>
    </citation>
    <scope>IDENTIFICATION</scope>
</reference>
<dbReference type="Pfam" id="PF13855">
    <property type="entry name" value="LRR_8"/>
    <property type="match status" value="1"/>
</dbReference>
<dbReference type="InterPro" id="IPR032675">
    <property type="entry name" value="LRR_dom_sf"/>
</dbReference>
<evidence type="ECO:0000313" key="3">
    <source>
        <dbReference type="EMBL" id="KFB51051.1"/>
    </source>
</evidence>
<name>A0A084WLF7_ANOSI</name>
<dbReference type="PANTHER" id="PTHR24366">
    <property type="entry name" value="IG(IMMUNOGLOBULIN) AND LRR(LEUCINE RICH REPEAT) DOMAINS"/>
    <property type="match status" value="1"/>
</dbReference>
<dbReference type="EnsemblMetazoa" id="ASIC019104-RA">
    <property type="protein sequence ID" value="ASIC019104-PA"/>
    <property type="gene ID" value="ASIC019104"/>
</dbReference>
<dbReference type="SUPFAM" id="SSF52058">
    <property type="entry name" value="L domain-like"/>
    <property type="match status" value="1"/>
</dbReference>